<evidence type="ECO:0000256" key="3">
    <source>
        <dbReference type="ARBA" id="ARBA00022452"/>
    </source>
</evidence>
<protein>
    <submittedName>
        <fullName evidence="13">TonB-dependent receptor</fullName>
    </submittedName>
</protein>
<dbReference type="Pfam" id="PF00593">
    <property type="entry name" value="TonB_dep_Rec_b-barrel"/>
    <property type="match status" value="1"/>
</dbReference>
<evidence type="ECO:0000256" key="1">
    <source>
        <dbReference type="ARBA" id="ARBA00004571"/>
    </source>
</evidence>
<keyword evidence="10" id="KW-0732">Signal</keyword>
<dbReference type="SUPFAM" id="SSF49464">
    <property type="entry name" value="Carboxypeptidase regulatory domain-like"/>
    <property type="match status" value="1"/>
</dbReference>
<dbReference type="Gene3D" id="2.40.170.20">
    <property type="entry name" value="TonB-dependent receptor, beta-barrel domain"/>
    <property type="match status" value="1"/>
</dbReference>
<dbReference type="PROSITE" id="PS52016">
    <property type="entry name" value="TONB_DEPENDENT_REC_3"/>
    <property type="match status" value="1"/>
</dbReference>
<dbReference type="InterPro" id="IPR036942">
    <property type="entry name" value="Beta-barrel_TonB_sf"/>
</dbReference>
<dbReference type="SUPFAM" id="SSF56935">
    <property type="entry name" value="Porins"/>
    <property type="match status" value="1"/>
</dbReference>
<gene>
    <name evidence="13" type="ORF">E0486_07885</name>
</gene>
<dbReference type="NCBIfam" id="TIGR04056">
    <property type="entry name" value="OMP_RagA_SusC"/>
    <property type="match status" value="1"/>
</dbReference>
<evidence type="ECO:0000256" key="4">
    <source>
        <dbReference type="ARBA" id="ARBA00022692"/>
    </source>
</evidence>
<dbReference type="InterPro" id="IPR023996">
    <property type="entry name" value="TonB-dep_OMP_SusC/RagA"/>
</dbReference>
<evidence type="ECO:0000259" key="11">
    <source>
        <dbReference type="Pfam" id="PF00593"/>
    </source>
</evidence>
<dbReference type="InterPro" id="IPR037066">
    <property type="entry name" value="Plug_dom_sf"/>
</dbReference>
<dbReference type="InterPro" id="IPR008969">
    <property type="entry name" value="CarboxyPept-like_regulatory"/>
</dbReference>
<dbReference type="AlphaFoldDB" id="A0A4R4E0M5"/>
<reference evidence="13 14" key="1">
    <citation type="submission" date="2019-03" db="EMBL/GenBank/DDBJ databases">
        <authorList>
            <person name="Kim M.K.M."/>
        </authorList>
    </citation>
    <scope>NUCLEOTIDE SEQUENCE [LARGE SCALE GENOMIC DNA]</scope>
    <source>
        <strain evidence="13 14">17J68-15</strain>
    </source>
</reference>
<evidence type="ECO:0000313" key="13">
    <source>
        <dbReference type="EMBL" id="TCZ72974.1"/>
    </source>
</evidence>
<dbReference type="RefSeq" id="WP_131851609.1">
    <property type="nucleotide sequence ID" value="NZ_SKFH01000009.1"/>
</dbReference>
<dbReference type="InterPro" id="IPR012910">
    <property type="entry name" value="Plug_dom"/>
</dbReference>
<dbReference type="GO" id="GO:0009279">
    <property type="term" value="C:cell outer membrane"/>
    <property type="evidence" value="ECO:0007669"/>
    <property type="project" value="UniProtKB-SubCell"/>
</dbReference>
<dbReference type="Gene3D" id="2.170.130.10">
    <property type="entry name" value="TonB-dependent receptor, plug domain"/>
    <property type="match status" value="1"/>
</dbReference>
<keyword evidence="14" id="KW-1185">Reference proteome</keyword>
<evidence type="ECO:0000256" key="7">
    <source>
        <dbReference type="ARBA" id="ARBA00023237"/>
    </source>
</evidence>
<evidence type="ECO:0000259" key="12">
    <source>
        <dbReference type="Pfam" id="PF07715"/>
    </source>
</evidence>
<sequence>MKLKIALLSAVLAASGSGVFAQELTVTGRVTNANNEPLSGVTVTVPGSKSAVTTNAQGQYSITVPKAGTTLRLSYVGMETQDVLVSGSGSPVNVSLAGAAGTMNEVVVVGYGQQRKAVVTGSISSVKADQIKSVSNTRLEQTLQGRVAGVTVLPTSGQPGAGLSVRIRGTASNRATDPIYIVDGVRMGGIESIDPSDIQSIDILKDAASAAIYGAEAGNGVILVTTKGGKGARSQITYSGQYTVQSVKKDFIKMMDAQQYTQYLNEAGVVGAPTFADAANLGKGTNWLNEVLRDAPQQHHSVGFSGSSDRGNFYLGGNIFTADGIVGGPKSFFRRYTARFNGDYKVKDWVTVGVRISYINHHRAAISENNEFGSILSSALVMDPTTPVVYNDPNNYPAHVQAALNPATTTANGTPVNSLLLYDGQGRLYGLSGYLRGEYANPIARIENQHGENIQNKVQGSAYVELTPFKGFKFTSRFGVDNAFQNGHGWNPKFWFSSENLAEASGAYNYYDNWNYWQLENFANYTRKFGGHNFNLLGGVSAQRWHEFHTSGSYTNLFRQEERFSYAYFSTPINTPSTGGNIVDFSLASFFGRLNYDYENKYLFMASLRRDGTSKAAPGHEWKTYPGVSAGWMFTNENFFPERIKRALSYGKLRASWGQVGSVSSLGVGEWMNKIVPTGVYYDANGTPLQGAGPGSLPNPELTWETSEQLDFGADLAFLNNRLTLTVDYYKKTTKDLLTNGTVPNFVGNFISTVNVGNVVNKGWELELNYRQPSARNRGFSWEVGGNITTLHNEVTYLDPNSPVINGAGIGTGWTATAMQVGNPIWYFQGYQTAGIFQNQAQVNDYIAKNGLTGYTPKPGEPIVVDVNGDHLINSSDMTNIGSPHPDLIFGAHVRFEYKGFDLFVLAQGQTGNQVLMGFNRTDRPTANKPEFFYANRWTGEGSTNTWFAANTSNDKAYNSDLMVFDGSFMRIRQLQLGYNFAPSLLRKAGMSNARIYASLDDFFTFTKYPGVDPEVGNNGGASIGIDRGGYPIPRKATIGVNLTF</sequence>
<dbReference type="Proteomes" id="UP000295164">
    <property type="component" value="Unassembled WGS sequence"/>
</dbReference>
<dbReference type="Pfam" id="PF07715">
    <property type="entry name" value="Plug"/>
    <property type="match status" value="1"/>
</dbReference>
<evidence type="ECO:0000256" key="6">
    <source>
        <dbReference type="ARBA" id="ARBA00023136"/>
    </source>
</evidence>
<comment type="subcellular location">
    <subcellularLocation>
        <location evidence="1 8">Cell outer membrane</location>
        <topology evidence="1 8">Multi-pass membrane protein</topology>
    </subcellularLocation>
</comment>
<feature type="chain" id="PRO_5020840870" evidence="10">
    <location>
        <begin position="22"/>
        <end position="1045"/>
    </location>
</feature>
<comment type="similarity">
    <text evidence="8 9">Belongs to the TonB-dependent receptor family.</text>
</comment>
<organism evidence="13 14">
    <name type="scientific">Flaviaesturariibacter aridisoli</name>
    <dbReference type="NCBI Taxonomy" id="2545761"/>
    <lineage>
        <taxon>Bacteria</taxon>
        <taxon>Pseudomonadati</taxon>
        <taxon>Bacteroidota</taxon>
        <taxon>Chitinophagia</taxon>
        <taxon>Chitinophagales</taxon>
        <taxon>Chitinophagaceae</taxon>
        <taxon>Flaviaestuariibacter</taxon>
    </lineage>
</organism>
<dbReference type="Pfam" id="PF13715">
    <property type="entry name" value="CarbopepD_reg_2"/>
    <property type="match status" value="1"/>
</dbReference>
<dbReference type="InterPro" id="IPR023997">
    <property type="entry name" value="TonB-dep_OMP_SusC/RagA_CS"/>
</dbReference>
<keyword evidence="4 8" id="KW-0812">Transmembrane</keyword>
<dbReference type="OrthoDB" id="9768177at2"/>
<feature type="domain" description="TonB-dependent receptor plug" evidence="12">
    <location>
        <begin position="119"/>
        <end position="221"/>
    </location>
</feature>
<keyword evidence="7 8" id="KW-0998">Cell outer membrane</keyword>
<evidence type="ECO:0000256" key="10">
    <source>
        <dbReference type="SAM" id="SignalP"/>
    </source>
</evidence>
<dbReference type="InterPro" id="IPR000531">
    <property type="entry name" value="Beta-barrel_TonB"/>
</dbReference>
<keyword evidence="3 8" id="KW-1134">Transmembrane beta strand</keyword>
<keyword evidence="6 8" id="KW-0472">Membrane</keyword>
<dbReference type="NCBIfam" id="TIGR04057">
    <property type="entry name" value="SusC_RagA_signa"/>
    <property type="match status" value="1"/>
</dbReference>
<comment type="caution">
    <text evidence="13">The sequence shown here is derived from an EMBL/GenBank/DDBJ whole genome shotgun (WGS) entry which is preliminary data.</text>
</comment>
<name>A0A4R4E0M5_9BACT</name>
<dbReference type="InterPro" id="IPR039426">
    <property type="entry name" value="TonB-dep_rcpt-like"/>
</dbReference>
<feature type="domain" description="TonB-dependent receptor-like beta-barrel" evidence="11">
    <location>
        <begin position="473"/>
        <end position="832"/>
    </location>
</feature>
<accession>A0A4R4E0M5</accession>
<evidence type="ECO:0000256" key="9">
    <source>
        <dbReference type="RuleBase" id="RU003357"/>
    </source>
</evidence>
<keyword evidence="5 9" id="KW-0798">TonB box</keyword>
<keyword evidence="13" id="KW-0675">Receptor</keyword>
<feature type="signal peptide" evidence="10">
    <location>
        <begin position="1"/>
        <end position="21"/>
    </location>
</feature>
<keyword evidence="2 8" id="KW-0813">Transport</keyword>
<evidence type="ECO:0000256" key="8">
    <source>
        <dbReference type="PROSITE-ProRule" id="PRU01360"/>
    </source>
</evidence>
<evidence type="ECO:0000256" key="5">
    <source>
        <dbReference type="ARBA" id="ARBA00023077"/>
    </source>
</evidence>
<dbReference type="EMBL" id="SKFH01000009">
    <property type="protein sequence ID" value="TCZ72974.1"/>
    <property type="molecule type" value="Genomic_DNA"/>
</dbReference>
<proteinExistence type="inferred from homology"/>
<dbReference type="Gene3D" id="2.60.40.1120">
    <property type="entry name" value="Carboxypeptidase-like, regulatory domain"/>
    <property type="match status" value="1"/>
</dbReference>
<evidence type="ECO:0000256" key="2">
    <source>
        <dbReference type="ARBA" id="ARBA00022448"/>
    </source>
</evidence>
<evidence type="ECO:0000313" key="14">
    <source>
        <dbReference type="Proteomes" id="UP000295164"/>
    </source>
</evidence>